<dbReference type="Gene3D" id="2.60.40.380">
    <property type="entry name" value="Purple acid phosphatase-like, N-terminal"/>
    <property type="match status" value="1"/>
</dbReference>
<evidence type="ECO:0000259" key="2">
    <source>
        <dbReference type="Pfam" id="PF09423"/>
    </source>
</evidence>
<dbReference type="Pfam" id="PF16655">
    <property type="entry name" value="PhoD_N"/>
    <property type="match status" value="1"/>
</dbReference>
<dbReference type="SUPFAM" id="SSF56300">
    <property type="entry name" value="Metallo-dependent phosphatases"/>
    <property type="match status" value="1"/>
</dbReference>
<dbReference type="InterPro" id="IPR018946">
    <property type="entry name" value="PhoD-like_MPP"/>
</dbReference>
<comment type="caution">
    <text evidence="4">The sequence shown here is derived from an EMBL/GenBank/DDBJ whole genome shotgun (WGS) entry which is preliminary data.</text>
</comment>
<dbReference type="InterPro" id="IPR052900">
    <property type="entry name" value="Phospholipid_Metab_Enz"/>
</dbReference>
<dbReference type="InterPro" id="IPR038607">
    <property type="entry name" value="PhoD-like_sf"/>
</dbReference>
<feature type="domain" description="Phospholipase D N-terminal" evidence="3">
    <location>
        <begin position="24"/>
        <end position="122"/>
    </location>
</feature>
<feature type="region of interest" description="Disordered" evidence="1">
    <location>
        <begin position="1"/>
        <end position="27"/>
    </location>
</feature>
<sequence>MTGPPLDLRPSAAAQTPLDNPFSLGVASGDPSPDGFVLWTRLAQLPLDDDGLGGMGQGVRRVEWQVATDARFRRVVRSGVSRTGPEQGHSIHLEPSGLEPDRDHFYRFRLDRHLSPVGRTRTAPRSTSVPSALSVAFASCAQWEHGWFTAYRRMAEDEPDLVLHLGDYLYEYDPGFEPARSGNVRSHEGPETVTLADYRRRHAQYKTDPDLQLLHATAPWVAVFDDHELTDNWAADRPGPSTAPGRFDDRRTAALRAYWENMPLRRSAYPQGPELKAHRRFGWGRLATFHMLDTRQYRDQQACGDGMGTCEETWEPTRSILGEEQEAWIADGLRTSTATWDVLGQQVPMGRLELSPLEIDRLSMDSWDGYPACRDRVLASMREATNPVVLTGDVHDAFATEVWADHEDPDSVAAPELICTSITSNGDGEDSPDGSYRWGRTNPQVQFWNDLRGYVALRFTAEELRADYRSLPYVRVPGAPAFTRASFAVEAGSPRLHQVG</sequence>
<evidence type="ECO:0000313" key="4">
    <source>
        <dbReference type="EMBL" id="PKH44460.1"/>
    </source>
</evidence>
<proteinExistence type="predicted"/>
<gene>
    <name evidence="4" type="ORF">CXG46_01855</name>
</gene>
<accession>A0ABX4R2T8</accession>
<dbReference type="InterPro" id="IPR029052">
    <property type="entry name" value="Metallo-depent_PP-like"/>
</dbReference>
<evidence type="ECO:0000259" key="3">
    <source>
        <dbReference type="Pfam" id="PF16655"/>
    </source>
</evidence>
<dbReference type="PANTHER" id="PTHR43606:SF2">
    <property type="entry name" value="ALKALINE PHOSPHATASE FAMILY PROTEIN (AFU_ORTHOLOGUE AFUA_5G03860)"/>
    <property type="match status" value="1"/>
</dbReference>
<evidence type="ECO:0000256" key="1">
    <source>
        <dbReference type="SAM" id="MobiDB-lite"/>
    </source>
</evidence>
<dbReference type="EMBL" id="PJBV01000010">
    <property type="protein sequence ID" value="PKH44460.1"/>
    <property type="molecule type" value="Genomic_DNA"/>
</dbReference>
<dbReference type="Pfam" id="PF09423">
    <property type="entry name" value="PhoD"/>
    <property type="match status" value="1"/>
</dbReference>
<dbReference type="InterPro" id="IPR032093">
    <property type="entry name" value="PhoD_N"/>
</dbReference>
<keyword evidence="5" id="KW-1185">Reference proteome</keyword>
<feature type="domain" description="PhoD-like phosphatase metallophosphatase" evidence="2">
    <location>
        <begin position="136"/>
        <end position="468"/>
    </location>
</feature>
<dbReference type="Gene3D" id="3.60.21.70">
    <property type="entry name" value="PhoD-like phosphatase"/>
    <property type="match status" value="1"/>
</dbReference>
<dbReference type="CDD" id="cd07389">
    <property type="entry name" value="MPP_PhoD"/>
    <property type="match status" value="1"/>
</dbReference>
<protein>
    <submittedName>
        <fullName evidence="4">Alkaline phosphatase</fullName>
    </submittedName>
</protein>
<organism evidence="4 5">
    <name type="scientific">Nocardioides alpinus</name>
    <dbReference type="NCBI Taxonomy" id="748909"/>
    <lineage>
        <taxon>Bacteria</taxon>
        <taxon>Bacillati</taxon>
        <taxon>Actinomycetota</taxon>
        <taxon>Actinomycetes</taxon>
        <taxon>Propionibacteriales</taxon>
        <taxon>Nocardioidaceae</taxon>
        <taxon>Nocardioides</taxon>
    </lineage>
</organism>
<name>A0ABX4R2T8_9ACTN</name>
<dbReference type="PANTHER" id="PTHR43606">
    <property type="entry name" value="PHOSPHATASE, PUTATIVE (AFU_ORTHOLOGUE AFUA_6G08710)-RELATED"/>
    <property type="match status" value="1"/>
</dbReference>
<dbReference type="Proteomes" id="UP000233565">
    <property type="component" value="Unassembled WGS sequence"/>
</dbReference>
<evidence type="ECO:0000313" key="5">
    <source>
        <dbReference type="Proteomes" id="UP000233565"/>
    </source>
</evidence>
<reference evidence="4 5" key="1">
    <citation type="submission" date="2017-12" db="EMBL/GenBank/DDBJ databases">
        <title>Pharmacopeia of the Arctic Ocean.</title>
        <authorList>
            <person name="Collins E."/>
            <person name="Ducluzeau A.-L."/>
        </authorList>
    </citation>
    <scope>NUCLEOTIDE SEQUENCE [LARGE SCALE GENOMIC DNA]</scope>
    <source>
        <strain evidence="4 5">DSM 23325</strain>
    </source>
</reference>